<dbReference type="Proteomes" id="UP001597521">
    <property type="component" value="Unassembled WGS sequence"/>
</dbReference>
<dbReference type="RefSeq" id="WP_386834696.1">
    <property type="nucleotide sequence ID" value="NZ_JBHUNP010000001.1"/>
</dbReference>
<evidence type="ECO:0000313" key="4">
    <source>
        <dbReference type="Proteomes" id="UP001597521"/>
    </source>
</evidence>
<comment type="caution">
    <text evidence="3">The sequence shown here is derived from an EMBL/GenBank/DDBJ whole genome shotgun (WGS) entry which is preliminary data.</text>
</comment>
<dbReference type="PANTHER" id="PTHR30189">
    <property type="entry name" value="LPS-ASSEMBLY PROTEIN"/>
    <property type="match status" value="1"/>
</dbReference>
<feature type="chain" id="PRO_5044923667" description="LPS-assembly protein LptD" evidence="1">
    <location>
        <begin position="30"/>
        <end position="766"/>
    </location>
</feature>
<comment type="caution">
    <text evidence="1">Lacks conserved residue(s) required for the propagation of feature annotation.</text>
</comment>
<dbReference type="InterPro" id="IPR020889">
    <property type="entry name" value="LipoPS_assembly_LptD"/>
</dbReference>
<comment type="function">
    <text evidence="1">Involved in the assembly of lipopolysaccharide (LPS) at the surface of the outer membrane.</text>
</comment>
<dbReference type="PANTHER" id="PTHR30189:SF1">
    <property type="entry name" value="LPS-ASSEMBLY PROTEIN LPTD"/>
    <property type="match status" value="1"/>
</dbReference>
<dbReference type="InterPro" id="IPR007543">
    <property type="entry name" value="LptD_C"/>
</dbReference>
<keyword evidence="1" id="KW-0472">Membrane</keyword>
<evidence type="ECO:0000259" key="2">
    <source>
        <dbReference type="Pfam" id="PF04453"/>
    </source>
</evidence>
<dbReference type="HAMAP" id="MF_01411">
    <property type="entry name" value="LPS_assembly_LptD"/>
    <property type="match status" value="1"/>
</dbReference>
<feature type="domain" description="LptD C-terminal" evidence="2">
    <location>
        <begin position="304"/>
        <end position="690"/>
    </location>
</feature>
<dbReference type="Gene3D" id="2.60.450.10">
    <property type="entry name" value="Lipopolysaccharide (LPS) transport protein A like domain"/>
    <property type="match status" value="1"/>
</dbReference>
<sequence length="766" mass="81592" precursor="true">MKSRGIKRAALLGPAIAAGMLLVAAPALAQGILPADFFNAPLDQNAPAAVEANQLTFNANTNVITAVGDVVVSQGGYTASGQDLVYDRSSGRVRFIGGVTVRDPSGNLLETEDLEVTGGMRQAFIDALTITSYDGSRITADSADYDEALQTILVNATYAPCGDCIDDEGRRIGWSMRAAKVVHNSEDGSVYLEQPSLAVLGIPVAWLPYLWLPDTSDSVLANLRMPTYDYTEDYGHRVDVPYYAYSTRWTDIILTPTLMSRQGFLMSAEWVQRFDNGSLQVKASGLYQWDRAAFTGEVGDRDWRGAIQTSGEFRPIENWTAGWSYTAFTDAAYLLDYKLTNAKSSVDQVYATHVSDSTFIDARVQRFNVLGERVTEVEQGRQGMAVPAVRFDHIHELGGEMGRIEITGKLLGVSRGGDAVGTLNGVPYTFGYAGNKQHAAFQAAWQTQWIAPGGFVVTPYLGGRADVAHYDGTSAIGPAPTTLWSATPIAAMDVRFPLAASDGSTVHLIEPIAQLVYRGSNTSLVGITNDDAQSFVFDETNLFSFNRFSGWDRQETGLRANIGGRYQANFIDGSYLELVGGQSFQIAGVNAFTQADPTNVTLGSGLEGAASYAVLGAYGHFTNGLSVGGKLQVDPAGPTITRAAATGRLTTELFTAGLGYHYVAAVPALGVLQNQHEVSGTLTIPLADYWSVTANAAYDVTGGSALLVGGGVNYDDGYLAAGVYASRTGPTHASPNDTRVTASFRIKAPAGLNVGYSGAVALPTLN</sequence>
<evidence type="ECO:0000313" key="3">
    <source>
        <dbReference type="EMBL" id="MFD2649234.1"/>
    </source>
</evidence>
<dbReference type="Pfam" id="PF04453">
    <property type="entry name" value="LptD"/>
    <property type="match status" value="1"/>
</dbReference>
<name>A0ABW5QP18_9HYPH</name>
<comment type="subunit">
    <text evidence="1">Component of the lipopolysaccharide transport and assembly complex.</text>
</comment>
<proteinExistence type="inferred from homology"/>
<accession>A0ABW5QP18</accession>
<keyword evidence="1" id="KW-0998">Cell outer membrane</keyword>
<keyword evidence="1" id="KW-0732">Signal</keyword>
<dbReference type="EMBL" id="JBHUNP010000001">
    <property type="protein sequence ID" value="MFD2649234.1"/>
    <property type="molecule type" value="Genomic_DNA"/>
</dbReference>
<comment type="subcellular location">
    <subcellularLocation>
        <location evidence="1">Cell outer membrane</location>
    </subcellularLocation>
</comment>
<organism evidence="3 4">
    <name type="scientific">Devosia albogilva</name>
    <dbReference type="NCBI Taxonomy" id="429726"/>
    <lineage>
        <taxon>Bacteria</taxon>
        <taxon>Pseudomonadati</taxon>
        <taxon>Pseudomonadota</taxon>
        <taxon>Alphaproteobacteria</taxon>
        <taxon>Hyphomicrobiales</taxon>
        <taxon>Devosiaceae</taxon>
        <taxon>Devosia</taxon>
    </lineage>
</organism>
<protein>
    <recommendedName>
        <fullName evidence="1">LPS-assembly protein LptD</fullName>
    </recommendedName>
</protein>
<reference evidence="4" key="1">
    <citation type="journal article" date="2019" name="Int. J. Syst. Evol. Microbiol.">
        <title>The Global Catalogue of Microorganisms (GCM) 10K type strain sequencing project: providing services to taxonomists for standard genome sequencing and annotation.</title>
        <authorList>
            <consortium name="The Broad Institute Genomics Platform"/>
            <consortium name="The Broad Institute Genome Sequencing Center for Infectious Disease"/>
            <person name="Wu L."/>
            <person name="Ma J."/>
        </authorList>
    </citation>
    <scope>NUCLEOTIDE SEQUENCE [LARGE SCALE GENOMIC DNA]</scope>
    <source>
        <strain evidence="4">CCM 7427</strain>
    </source>
</reference>
<comment type="similarity">
    <text evidence="1">Belongs to the LptD family.</text>
</comment>
<keyword evidence="4" id="KW-1185">Reference proteome</keyword>
<feature type="signal peptide" evidence="1">
    <location>
        <begin position="1"/>
        <end position="29"/>
    </location>
</feature>
<evidence type="ECO:0000256" key="1">
    <source>
        <dbReference type="HAMAP-Rule" id="MF_01411"/>
    </source>
</evidence>
<gene>
    <name evidence="1" type="primary">lptD</name>
    <name evidence="3" type="ORF">ACFSX5_15705</name>
</gene>
<dbReference type="InterPro" id="IPR050218">
    <property type="entry name" value="LptD"/>
</dbReference>